<sequence>MYEVCGAVTTSSLTIESICIDLILIAAAVDLKRNSDLNLEHIHFYKISCSEI</sequence>
<dbReference type="EMBL" id="ML737217">
    <property type="protein sequence ID" value="KAE8335474.1"/>
    <property type="molecule type" value="Genomic_DNA"/>
</dbReference>
<accession>A0A5N6XQH9</accession>
<proteinExistence type="predicted"/>
<reference evidence="1" key="1">
    <citation type="submission" date="2019-04" db="EMBL/GenBank/DDBJ databases">
        <title>Friends and foes A comparative genomics study of 23 Aspergillus species from section Flavi.</title>
        <authorList>
            <consortium name="DOE Joint Genome Institute"/>
            <person name="Kjaerbolling I."/>
            <person name="Vesth T."/>
            <person name="Frisvad J.C."/>
            <person name="Nybo J.L."/>
            <person name="Theobald S."/>
            <person name="Kildgaard S."/>
            <person name="Isbrandt T."/>
            <person name="Kuo A."/>
            <person name="Sato A."/>
            <person name="Lyhne E.K."/>
            <person name="Kogle M.E."/>
            <person name="Wiebenga A."/>
            <person name="Kun R.S."/>
            <person name="Lubbers R.J."/>
            <person name="Makela M.R."/>
            <person name="Barry K."/>
            <person name="Chovatia M."/>
            <person name="Clum A."/>
            <person name="Daum C."/>
            <person name="Haridas S."/>
            <person name="He G."/>
            <person name="LaButti K."/>
            <person name="Lipzen A."/>
            <person name="Mondo S."/>
            <person name="Riley R."/>
            <person name="Salamov A."/>
            <person name="Simmons B.A."/>
            <person name="Magnuson J.K."/>
            <person name="Henrissat B."/>
            <person name="Mortensen U.H."/>
            <person name="Larsen T.O."/>
            <person name="Devries R.P."/>
            <person name="Grigoriev I.V."/>
            <person name="Machida M."/>
            <person name="Baker S.E."/>
            <person name="Andersen M.R."/>
        </authorList>
    </citation>
    <scope>NUCLEOTIDE SEQUENCE</scope>
    <source>
        <strain evidence="1">CBS 117612</strain>
    </source>
</reference>
<dbReference type="AlphaFoldDB" id="A0A5N6XQH9"/>
<protein>
    <submittedName>
        <fullName evidence="1">Uncharacterized protein</fullName>
    </submittedName>
</protein>
<gene>
    <name evidence="1" type="ORF">BDV24DRAFT_143755</name>
</gene>
<name>A0A5N6XQH9_9EURO</name>
<evidence type="ECO:0000313" key="1">
    <source>
        <dbReference type="EMBL" id="KAE8335474.1"/>
    </source>
</evidence>
<dbReference type="Proteomes" id="UP000325558">
    <property type="component" value="Unassembled WGS sequence"/>
</dbReference>
<organism evidence="1">
    <name type="scientific">Aspergillus arachidicola</name>
    <dbReference type="NCBI Taxonomy" id="656916"/>
    <lineage>
        <taxon>Eukaryota</taxon>
        <taxon>Fungi</taxon>
        <taxon>Dikarya</taxon>
        <taxon>Ascomycota</taxon>
        <taxon>Pezizomycotina</taxon>
        <taxon>Eurotiomycetes</taxon>
        <taxon>Eurotiomycetidae</taxon>
        <taxon>Eurotiales</taxon>
        <taxon>Aspergillaceae</taxon>
        <taxon>Aspergillus</taxon>
        <taxon>Aspergillus subgen. Circumdati</taxon>
    </lineage>
</organism>
<feature type="non-terminal residue" evidence="1">
    <location>
        <position position="1"/>
    </location>
</feature>